<evidence type="ECO:0000313" key="2">
    <source>
        <dbReference type="Proteomes" id="UP000030152"/>
    </source>
</evidence>
<reference evidence="1 2" key="1">
    <citation type="submission" date="2013-09" db="EMBL/GenBank/DDBJ databases">
        <authorList>
            <person name="Zeng Z."/>
            <person name="Chen C."/>
        </authorList>
    </citation>
    <scope>NUCLEOTIDE SEQUENCE [LARGE SCALE GENOMIC DNA]</scope>
    <source>
        <strain evidence="1 2">WB 3.3-2</strain>
    </source>
</reference>
<accession>A0A0A2LY11</accession>
<sequence length="93" mass="10719">MNYQNAKDAFDELKNFEGKATFKGEDTVITYFVLLPKQDVEDLSLKPFLEQYTASGSFEIEGNHDEPYTIIAINTDAMKYNNDTDYFLTMLIN</sequence>
<dbReference type="eggNOG" id="ENOG502ZYK4">
    <property type="taxonomic scope" value="Bacteria"/>
</dbReference>
<name>A0A0A2LY11_9FLAO</name>
<protein>
    <submittedName>
        <fullName evidence="1">Uncharacterized protein</fullName>
    </submittedName>
</protein>
<dbReference type="EMBL" id="JRLX01000032">
    <property type="protein sequence ID" value="KGO84894.1"/>
    <property type="molecule type" value="Genomic_DNA"/>
</dbReference>
<organism evidence="1 2">
    <name type="scientific">Flavobacterium rivuli WB 3.3-2 = DSM 21788</name>
    <dbReference type="NCBI Taxonomy" id="1121895"/>
    <lineage>
        <taxon>Bacteria</taxon>
        <taxon>Pseudomonadati</taxon>
        <taxon>Bacteroidota</taxon>
        <taxon>Flavobacteriia</taxon>
        <taxon>Flavobacteriales</taxon>
        <taxon>Flavobacteriaceae</taxon>
        <taxon>Flavobacterium</taxon>
    </lineage>
</organism>
<dbReference type="AlphaFoldDB" id="A0A0A2LY11"/>
<dbReference type="Proteomes" id="UP000030152">
    <property type="component" value="Unassembled WGS sequence"/>
</dbReference>
<evidence type="ECO:0000313" key="1">
    <source>
        <dbReference type="EMBL" id="KGO84894.1"/>
    </source>
</evidence>
<keyword evidence="2" id="KW-1185">Reference proteome</keyword>
<comment type="caution">
    <text evidence="1">The sequence shown here is derived from an EMBL/GenBank/DDBJ whole genome shotgun (WGS) entry which is preliminary data.</text>
</comment>
<proteinExistence type="predicted"/>
<gene>
    <name evidence="1" type="ORF">Q765_19200</name>
</gene>
<dbReference type="RefSeq" id="WP_020214925.1">
    <property type="nucleotide sequence ID" value="NZ_JRLX01000032.1"/>
</dbReference>
<dbReference type="OrthoDB" id="1364654at2"/>